<dbReference type="OrthoDB" id="5508566at2"/>
<feature type="transmembrane region" description="Helical" evidence="5">
    <location>
        <begin position="362"/>
        <end position="382"/>
    </location>
</feature>
<evidence type="ECO:0000256" key="2">
    <source>
        <dbReference type="ARBA" id="ARBA00022692"/>
    </source>
</evidence>
<evidence type="ECO:0000256" key="1">
    <source>
        <dbReference type="ARBA" id="ARBA00004141"/>
    </source>
</evidence>
<name>A0A345D9S0_9BURK</name>
<dbReference type="PANTHER" id="PTHR37422">
    <property type="entry name" value="TEICHURONIC ACID BIOSYNTHESIS PROTEIN TUAE"/>
    <property type="match status" value="1"/>
</dbReference>
<feature type="transmembrane region" description="Helical" evidence="5">
    <location>
        <begin position="185"/>
        <end position="202"/>
    </location>
</feature>
<reference evidence="8" key="1">
    <citation type="submission" date="2018-07" db="EMBL/GenBank/DDBJ databases">
        <authorList>
            <person name="Kim H."/>
        </authorList>
    </citation>
    <scope>NUCLEOTIDE SEQUENCE [LARGE SCALE GENOMIC DNA]</scope>
    <source>
        <strain evidence="8">F02</strain>
    </source>
</reference>
<accession>A0A345D9S0</accession>
<dbReference type="InterPro" id="IPR007016">
    <property type="entry name" value="O-antigen_ligase-rel_domated"/>
</dbReference>
<evidence type="ECO:0000256" key="5">
    <source>
        <dbReference type="SAM" id="Phobius"/>
    </source>
</evidence>
<proteinExistence type="predicted"/>
<dbReference type="GO" id="GO:0016020">
    <property type="term" value="C:membrane"/>
    <property type="evidence" value="ECO:0007669"/>
    <property type="project" value="UniProtKB-SubCell"/>
</dbReference>
<keyword evidence="4 5" id="KW-0472">Membrane</keyword>
<keyword evidence="8" id="KW-1185">Reference proteome</keyword>
<organism evidence="7 8">
    <name type="scientific">Ephemeroptericola cinctiostellae</name>
    <dbReference type="NCBI Taxonomy" id="2268024"/>
    <lineage>
        <taxon>Bacteria</taxon>
        <taxon>Pseudomonadati</taxon>
        <taxon>Pseudomonadota</taxon>
        <taxon>Betaproteobacteria</taxon>
        <taxon>Burkholderiales</taxon>
        <taxon>Burkholderiaceae</taxon>
        <taxon>Ephemeroptericola</taxon>
    </lineage>
</organism>
<feature type="transmembrane region" description="Helical" evidence="5">
    <location>
        <begin position="62"/>
        <end position="81"/>
    </location>
</feature>
<dbReference type="KEGG" id="hyf:DTO96_100827"/>
<dbReference type="PANTHER" id="PTHR37422:SF13">
    <property type="entry name" value="LIPOPOLYSACCHARIDE BIOSYNTHESIS PROTEIN PA4999-RELATED"/>
    <property type="match status" value="1"/>
</dbReference>
<feature type="transmembrane region" description="Helical" evidence="5">
    <location>
        <begin position="161"/>
        <end position="178"/>
    </location>
</feature>
<feature type="transmembrane region" description="Helical" evidence="5">
    <location>
        <begin position="120"/>
        <end position="141"/>
    </location>
</feature>
<evidence type="ECO:0000256" key="3">
    <source>
        <dbReference type="ARBA" id="ARBA00022989"/>
    </source>
</evidence>
<dbReference type="EMBL" id="CP031124">
    <property type="protein sequence ID" value="AXF85108.1"/>
    <property type="molecule type" value="Genomic_DNA"/>
</dbReference>
<feature type="transmembrane region" description="Helical" evidence="5">
    <location>
        <begin position="87"/>
        <end position="108"/>
    </location>
</feature>
<evidence type="ECO:0000256" key="4">
    <source>
        <dbReference type="ARBA" id="ARBA00023136"/>
    </source>
</evidence>
<feature type="transmembrane region" description="Helical" evidence="5">
    <location>
        <begin position="232"/>
        <end position="253"/>
    </location>
</feature>
<dbReference type="RefSeq" id="WP_114562342.1">
    <property type="nucleotide sequence ID" value="NZ_CP031124.1"/>
</dbReference>
<dbReference type="Proteomes" id="UP000252182">
    <property type="component" value="Chromosome"/>
</dbReference>
<feature type="domain" description="O-antigen ligase-related" evidence="6">
    <location>
        <begin position="193"/>
        <end position="347"/>
    </location>
</feature>
<keyword evidence="3 5" id="KW-1133">Transmembrane helix</keyword>
<evidence type="ECO:0000259" key="6">
    <source>
        <dbReference type="Pfam" id="PF04932"/>
    </source>
</evidence>
<sequence>MQTWAHMNRYDRIIAFVFLSIPLIPAGGEAALAVLGLFGMYVFFKSPRAFKKELSWTRRDQLIFLALSSVFILKLLSVMWADNPTRAIKNVLNNVHFLGWPFLLWVFMRASQPLQSLTRGVACGALAAAVWGCMWVLLRIVRGDLMTTVEPFEAGSQNAGVFAHIVCVYGLWLLYAWLNFKVDVQTKRALGMAFFAALIALLCSSRRIQLVIMVALASLVVLMHMKKNLNLRAFVSIAGLSGVVLALVVVWMAPKYEQAYVEATTFVNDPNPHGEAIQSSIGNRLEYYHIASSAIQAQPVLGYGAGTKPQQLERFSHDPASLSHFNHFHNQYFQTLVEVGVLGSLLAVWALLFLWREQVWRVYAQSPHVAVFFALIFSVYMLTGLFSIALSQGLLNSFFILSSAVLWAETRKTL</sequence>
<feature type="transmembrane region" description="Helical" evidence="5">
    <location>
        <begin position="13"/>
        <end position="41"/>
    </location>
</feature>
<evidence type="ECO:0000313" key="7">
    <source>
        <dbReference type="EMBL" id="AXF85108.1"/>
    </source>
</evidence>
<dbReference type="Pfam" id="PF04932">
    <property type="entry name" value="Wzy_C"/>
    <property type="match status" value="1"/>
</dbReference>
<keyword evidence="2 5" id="KW-0812">Transmembrane</keyword>
<feature type="transmembrane region" description="Helical" evidence="5">
    <location>
        <begin position="332"/>
        <end position="355"/>
    </location>
</feature>
<gene>
    <name evidence="7" type="ORF">DTO96_100827</name>
</gene>
<protein>
    <recommendedName>
        <fullName evidence="6">O-antigen ligase-related domain-containing protein</fullName>
    </recommendedName>
</protein>
<evidence type="ECO:0000313" key="8">
    <source>
        <dbReference type="Proteomes" id="UP000252182"/>
    </source>
</evidence>
<comment type="subcellular location">
    <subcellularLocation>
        <location evidence="1">Membrane</location>
        <topology evidence="1">Multi-pass membrane protein</topology>
    </subcellularLocation>
</comment>
<dbReference type="AlphaFoldDB" id="A0A345D9S0"/>
<dbReference type="InterPro" id="IPR051533">
    <property type="entry name" value="WaaL-like"/>
</dbReference>